<dbReference type="GO" id="GO:0031241">
    <property type="term" value="C:periplasmic side of cell outer membrane"/>
    <property type="evidence" value="ECO:0007669"/>
    <property type="project" value="TreeGrafter"/>
</dbReference>
<organism evidence="2 3">
    <name type="scientific">Veronia nyctiphanis</name>
    <dbReference type="NCBI Taxonomy" id="1278244"/>
    <lineage>
        <taxon>Bacteria</taxon>
        <taxon>Pseudomonadati</taxon>
        <taxon>Pseudomonadota</taxon>
        <taxon>Gammaproteobacteria</taxon>
        <taxon>Vibrionales</taxon>
        <taxon>Vibrionaceae</taxon>
        <taxon>Veronia</taxon>
    </lineage>
</organism>
<dbReference type="CDD" id="cd06339">
    <property type="entry name" value="PBP1_YraM_LppC_lipoprotein-like"/>
    <property type="match status" value="1"/>
</dbReference>
<dbReference type="RefSeq" id="WP_201746322.1">
    <property type="nucleotide sequence ID" value="NZ_PEIB01000029.1"/>
</dbReference>
<accession>A0A4Q0YM39</accession>
<proteinExistence type="predicted"/>
<dbReference type="Gene3D" id="3.40.50.2300">
    <property type="match status" value="2"/>
</dbReference>
<protein>
    <submittedName>
        <fullName evidence="2">LppC family lipoprotein</fullName>
    </submittedName>
</protein>
<dbReference type="GO" id="GO:0009252">
    <property type="term" value="P:peptidoglycan biosynthetic process"/>
    <property type="evidence" value="ECO:0007669"/>
    <property type="project" value="TreeGrafter"/>
</dbReference>
<dbReference type="InterPro" id="IPR028082">
    <property type="entry name" value="Peripla_BP_I"/>
</dbReference>
<evidence type="ECO:0000313" key="3">
    <source>
        <dbReference type="Proteomes" id="UP000290287"/>
    </source>
</evidence>
<dbReference type="EMBL" id="PEIB01000029">
    <property type="protein sequence ID" value="RXJ71902.1"/>
    <property type="molecule type" value="Genomic_DNA"/>
</dbReference>
<keyword evidence="2" id="KW-0449">Lipoprotein</keyword>
<dbReference type="GO" id="GO:0030234">
    <property type="term" value="F:enzyme regulator activity"/>
    <property type="evidence" value="ECO:0007669"/>
    <property type="project" value="TreeGrafter"/>
</dbReference>
<dbReference type="PANTHER" id="PTHR38038">
    <property type="entry name" value="PENICILLIN-BINDING PROTEIN ACTIVATOR LPOA"/>
    <property type="match status" value="1"/>
</dbReference>
<dbReference type="PANTHER" id="PTHR38038:SF1">
    <property type="entry name" value="PENICILLIN-BINDING PROTEIN ACTIVATOR LPOA"/>
    <property type="match status" value="1"/>
</dbReference>
<feature type="non-terminal residue" evidence="2">
    <location>
        <position position="1"/>
    </location>
</feature>
<dbReference type="InterPro" id="IPR007443">
    <property type="entry name" value="LpoA"/>
</dbReference>
<evidence type="ECO:0000313" key="2">
    <source>
        <dbReference type="EMBL" id="RXJ71902.1"/>
    </source>
</evidence>
<comment type="caution">
    <text evidence="2">The sequence shown here is derived from an EMBL/GenBank/DDBJ whole genome shotgun (WGS) entry which is preliminary data.</text>
</comment>
<name>A0A4Q0YM39_9GAMM</name>
<dbReference type="Proteomes" id="UP000290287">
    <property type="component" value="Unassembled WGS sequence"/>
</dbReference>
<gene>
    <name evidence="2" type="ORF">CS022_18640</name>
</gene>
<dbReference type="AlphaFoldDB" id="A0A4Q0YM39"/>
<evidence type="ECO:0000256" key="1">
    <source>
        <dbReference type="ARBA" id="ARBA00023136"/>
    </source>
</evidence>
<dbReference type="Pfam" id="PF04348">
    <property type="entry name" value="LppC"/>
    <property type="match status" value="1"/>
</dbReference>
<reference evidence="2 3" key="1">
    <citation type="submission" date="2017-10" db="EMBL/GenBank/DDBJ databases">
        <title>Nyctiphanis sp. nov., isolated from the stomach of the euphausiid Nyctiphanes simplex (Hansen, 1911) in the Gulf of California.</title>
        <authorList>
            <person name="Gomez-Gil B."/>
            <person name="Aguilar-Mendez M."/>
            <person name="Lopez-Cortes A."/>
            <person name="Gomez-Gutierrez J."/>
            <person name="Roque A."/>
            <person name="Lang E."/>
            <person name="Gonzalez-Castillo A."/>
        </authorList>
    </citation>
    <scope>NUCLEOTIDE SEQUENCE [LARGE SCALE GENOMIC DNA]</scope>
    <source>
        <strain evidence="2 3">CAIM 600</strain>
    </source>
</reference>
<dbReference type="SUPFAM" id="SSF53822">
    <property type="entry name" value="Periplasmic binding protein-like I"/>
    <property type="match status" value="1"/>
</dbReference>
<sequence length="375" mass="41759">SFLSNNLALLRDLEPYSPRHIALLLPLTDKFASAGQAVRNGFIQAMMDSQPQEGTEPPTISFYDTNAMDMKDIHKALEKDGIEFVIGPLQKDKIAQYLDTTDKRIPMLALNAPADSETALGAACYFDLSPEQEASQAARHLIKQNFHYPLVLAQETTYGKRVSEAFAKEWKKETNKSAQVDYFTDQATMQRKIQSVFGLFDSQKRIEQMKQLLSLDLESEQRSRRDVDAVYLVASARELIALKPFIDIAINPDVQPPKLFASSRSNAAISGIGQISTNGEVKGVEFSDVPLIIDQNNATAVRFYQLWPNQNNSSTRLYAIGMDTFELINQLPQMQSSPDYRYQGQSGELSIGGSCVVSRALSWAKFGEQGIVAVE</sequence>
<keyword evidence="1" id="KW-0472">Membrane</keyword>
<keyword evidence="3" id="KW-1185">Reference proteome</keyword>